<feature type="transmembrane region" description="Helical" evidence="1">
    <location>
        <begin position="114"/>
        <end position="133"/>
    </location>
</feature>
<keyword evidence="1" id="KW-0472">Membrane</keyword>
<keyword evidence="1" id="KW-0812">Transmembrane</keyword>
<dbReference type="Gene3D" id="1.20.1280.290">
    <property type="match status" value="1"/>
</dbReference>
<evidence type="ECO:0000256" key="1">
    <source>
        <dbReference type="SAM" id="Phobius"/>
    </source>
</evidence>
<evidence type="ECO:0000313" key="3">
    <source>
        <dbReference type="Proteomes" id="UP000026999"/>
    </source>
</evidence>
<dbReference type="OrthoDB" id="30757at10239"/>
<dbReference type="Proteomes" id="UP000026999">
    <property type="component" value="Segment"/>
</dbReference>
<accession>A0A060AFH6</accession>
<proteinExistence type="predicted"/>
<dbReference type="EMBL" id="KJ804259">
    <property type="protein sequence ID" value="AIA64109.1"/>
    <property type="molecule type" value="Genomic_DNA"/>
</dbReference>
<organism evidence="2 3">
    <name type="scientific">Staphylococcus phage 6ec</name>
    <dbReference type="NCBI Taxonomy" id="1500386"/>
    <lineage>
        <taxon>Viruses</taxon>
        <taxon>Duplodnaviria</taxon>
        <taxon>Heunggongvirae</taxon>
        <taxon>Uroviricota</taxon>
        <taxon>Caudoviricetes</taxon>
        <taxon>Sextaecvirus</taxon>
        <taxon>Sextaecvirus sextaec</taxon>
    </lineage>
</organism>
<evidence type="ECO:0000313" key="2">
    <source>
        <dbReference type="EMBL" id="AIA64109.1"/>
    </source>
</evidence>
<sequence length="194" mass="21689">MQAILGLIVSVLFILAYIPQIKTLFSVKNIRGVSKVFWLCIALATTITASTLIEEQSVWYVIVPQCINAVIALLILLLVSFKKHKVYGLWVYLMMFAFASSVLIYWVPNDIVQHWSSFLIAFAYLEQIAHLMYKKTAQGVNYLLYVGFSAGLGIMIINMSVTHAPLSAIITESVNLVMMGIATLITIILNKKLN</sequence>
<feature type="transmembrane region" description="Helical" evidence="1">
    <location>
        <begin position="142"/>
        <end position="161"/>
    </location>
</feature>
<feature type="transmembrane region" description="Helical" evidence="1">
    <location>
        <begin position="167"/>
        <end position="189"/>
    </location>
</feature>
<name>A0A060AFH6_9CAUD</name>
<feature type="transmembrane region" description="Helical" evidence="1">
    <location>
        <begin position="59"/>
        <end position="79"/>
    </location>
</feature>
<reference evidence="2 3" key="1">
    <citation type="journal article" date="2014" name="Genome Announc.">
        <title>Complete Genome Sequence of a Staphylococcus epidermidis Bacteriophage Isolated from the Anterior Nares of Humans.</title>
        <authorList>
            <person name="Aswani V.H."/>
            <person name="Tremblay D.M."/>
            <person name="Moineau S."/>
            <person name="Shukla S.K."/>
        </authorList>
    </citation>
    <scope>NUCLEOTIDE SEQUENCE [LARGE SCALE GENOMIC DNA]</scope>
</reference>
<gene>
    <name evidence="2" type="ORF">PHAGE6E_83</name>
</gene>
<feature type="transmembrane region" description="Helical" evidence="1">
    <location>
        <begin position="6"/>
        <end position="24"/>
    </location>
</feature>
<dbReference type="RefSeq" id="YP_009042588.1">
    <property type="nucleotide sequence ID" value="NC_024355.1"/>
</dbReference>
<feature type="transmembrane region" description="Helical" evidence="1">
    <location>
        <begin position="36"/>
        <end position="53"/>
    </location>
</feature>
<keyword evidence="1" id="KW-1133">Transmembrane helix</keyword>
<keyword evidence="3" id="KW-1185">Reference proteome</keyword>
<dbReference type="KEGG" id="vg:19685824"/>
<protein>
    <submittedName>
        <fullName evidence="2">Uncharacterized protein</fullName>
    </submittedName>
</protein>
<feature type="transmembrane region" description="Helical" evidence="1">
    <location>
        <begin position="86"/>
        <end position="108"/>
    </location>
</feature>
<dbReference type="GeneID" id="19685824"/>